<sequence length="224" mass="25932">MGTEVLRPQDFFYDRFRLSSPAFHRRRKTNSITGNGYGNPRPNNNQFSGGYRKPVSRSEKKRTQHQLQRSEHQQLLRMTRSSSAPPAPQPLKSAPPPPQQQQEELHLPLLLLPRRSSSAVELQNDHPRVTILKRGQSLDTIDASRMKRDIQRKKFMDEDCYNDDLYAGSAFFSSPSPSSLPFPSFFNVNNNHRLPRHHHHHLATNKVNSHDSATRDLRRLLRLD</sequence>
<dbReference type="Pfam" id="PF15365">
    <property type="entry name" value="PNRC"/>
    <property type="match status" value="1"/>
</dbReference>
<accession>A0ABD2YPW1</accession>
<comment type="caution">
    <text evidence="2">The sequence shown here is derived from an EMBL/GenBank/DDBJ whole genome shotgun (WGS) entry which is preliminary data.</text>
</comment>
<dbReference type="InterPro" id="IPR028322">
    <property type="entry name" value="PNRC-like_rgn"/>
</dbReference>
<feature type="region of interest" description="Disordered" evidence="1">
    <location>
        <begin position="24"/>
        <end position="102"/>
    </location>
</feature>
<dbReference type="EMBL" id="JBJUIK010000013">
    <property type="protein sequence ID" value="KAL3508015.1"/>
    <property type="molecule type" value="Genomic_DNA"/>
</dbReference>
<name>A0ABD2YPW1_9GENT</name>
<dbReference type="PANTHER" id="PTHR33670">
    <property type="entry name" value="SPLICING FACTOR, PROLINE- AND GLUTAMINE-RICH-LIKE"/>
    <property type="match status" value="1"/>
</dbReference>
<proteinExistence type="predicted"/>
<dbReference type="PANTHER" id="PTHR33670:SF1">
    <property type="entry name" value="OS09G0416300 PROTEIN"/>
    <property type="match status" value="1"/>
</dbReference>
<protein>
    <submittedName>
        <fullName evidence="2">Uncharacterized protein</fullName>
    </submittedName>
</protein>
<dbReference type="AlphaFoldDB" id="A0ABD2YPW1"/>
<keyword evidence="3" id="KW-1185">Reference proteome</keyword>
<dbReference type="Proteomes" id="UP001630127">
    <property type="component" value="Unassembled WGS sequence"/>
</dbReference>
<gene>
    <name evidence="2" type="ORF">ACH5RR_033397</name>
</gene>
<feature type="compositionally biased region" description="Pro residues" evidence="1">
    <location>
        <begin position="85"/>
        <end position="99"/>
    </location>
</feature>
<organism evidence="2 3">
    <name type="scientific">Cinchona calisaya</name>
    <dbReference type="NCBI Taxonomy" id="153742"/>
    <lineage>
        <taxon>Eukaryota</taxon>
        <taxon>Viridiplantae</taxon>
        <taxon>Streptophyta</taxon>
        <taxon>Embryophyta</taxon>
        <taxon>Tracheophyta</taxon>
        <taxon>Spermatophyta</taxon>
        <taxon>Magnoliopsida</taxon>
        <taxon>eudicotyledons</taxon>
        <taxon>Gunneridae</taxon>
        <taxon>Pentapetalae</taxon>
        <taxon>asterids</taxon>
        <taxon>lamiids</taxon>
        <taxon>Gentianales</taxon>
        <taxon>Rubiaceae</taxon>
        <taxon>Cinchonoideae</taxon>
        <taxon>Cinchoneae</taxon>
        <taxon>Cinchona</taxon>
    </lineage>
</organism>
<evidence type="ECO:0000313" key="3">
    <source>
        <dbReference type="Proteomes" id="UP001630127"/>
    </source>
</evidence>
<reference evidence="2 3" key="1">
    <citation type="submission" date="2024-11" db="EMBL/GenBank/DDBJ databases">
        <title>A near-complete genome assembly of Cinchona calisaya.</title>
        <authorList>
            <person name="Lian D.C."/>
            <person name="Zhao X.W."/>
            <person name="Wei L."/>
        </authorList>
    </citation>
    <scope>NUCLEOTIDE SEQUENCE [LARGE SCALE GENOMIC DNA]</scope>
    <source>
        <tissue evidence="2">Nenye</tissue>
    </source>
</reference>
<evidence type="ECO:0000313" key="2">
    <source>
        <dbReference type="EMBL" id="KAL3508015.1"/>
    </source>
</evidence>
<dbReference type="GO" id="GO:0016071">
    <property type="term" value="P:mRNA metabolic process"/>
    <property type="evidence" value="ECO:0007669"/>
    <property type="project" value="UniProtKB-ARBA"/>
</dbReference>
<evidence type="ECO:0000256" key="1">
    <source>
        <dbReference type="SAM" id="MobiDB-lite"/>
    </source>
</evidence>